<reference evidence="5 6" key="1">
    <citation type="submission" date="2020-08" db="EMBL/GenBank/DDBJ databases">
        <title>Genomic Encyclopedia of Type Strains, Phase IV (KMG-IV): sequencing the most valuable type-strain genomes for metagenomic binning, comparative biology and taxonomic classification.</title>
        <authorList>
            <person name="Goeker M."/>
        </authorList>
    </citation>
    <scope>NUCLEOTIDE SEQUENCE [LARGE SCALE GENOMIC DNA]</scope>
    <source>
        <strain evidence="5 6">DSM 105137</strain>
    </source>
</reference>
<keyword evidence="2" id="KW-0378">Hydrolase</keyword>
<dbReference type="Gene3D" id="3.40.720.10">
    <property type="entry name" value="Alkaline Phosphatase, subunit A"/>
    <property type="match status" value="1"/>
</dbReference>
<dbReference type="PROSITE" id="PS51257">
    <property type="entry name" value="PROKAR_LIPOPROTEIN"/>
    <property type="match status" value="1"/>
</dbReference>
<feature type="signal peptide" evidence="3">
    <location>
        <begin position="1"/>
        <end position="28"/>
    </location>
</feature>
<evidence type="ECO:0000259" key="4">
    <source>
        <dbReference type="Pfam" id="PF00884"/>
    </source>
</evidence>
<keyword evidence="6" id="KW-1185">Reference proteome</keyword>
<dbReference type="InterPro" id="IPR050738">
    <property type="entry name" value="Sulfatase"/>
</dbReference>
<sequence length="495" mass="54708">MRLCMWQVKRYFYAWVGALLLSGCQAPAETATESPSGATPPNIVYILADDLGYGDLSCYGQTNFQTPTLDDMAARGIRFTQHYAGSTVCAPSRASLMTGRHTGTSYVRGNYETGPRGFGAELPLRPDDLTLGEVLQNAGYHTAAIGKWGMGMDGTTGEPFKKGFDYSYGVLNQAYAHYQYPDSVYVNGKREAVPGNQGRRMGTYSGDLYTDEAIGFIESVPADQPFFVYLAYTTPHAEMLVPEDTLFQRFAGQFDERPFTKGKQGGGDSADYGPDFGAYGSQNQPFAAYASMVVRIDRDTRRIKEALEAMGLADNTLILFSSDNGPHAEGGAVPEQFASAGPLRGQKRDLYEGGIRVPFIAYWPGVIRQPAESDLISSFWDILPTVADLAGTDLGDYRTDGISLAPTLLGETDRQQEHEYLYWEFHERKSTNQAVRKDKWKAVRMEPRGPVELYNLKEDIDESENVADDHPAVVAEISEIMDTARTLHPLWPVKD</sequence>
<dbReference type="InterPro" id="IPR000917">
    <property type="entry name" value="Sulfatase_N"/>
</dbReference>
<organism evidence="5 6">
    <name type="scientific">Neolewinella aquimaris</name>
    <dbReference type="NCBI Taxonomy" id="1835722"/>
    <lineage>
        <taxon>Bacteria</taxon>
        <taxon>Pseudomonadati</taxon>
        <taxon>Bacteroidota</taxon>
        <taxon>Saprospiria</taxon>
        <taxon>Saprospirales</taxon>
        <taxon>Lewinellaceae</taxon>
        <taxon>Neolewinella</taxon>
    </lineage>
</organism>
<dbReference type="InterPro" id="IPR017850">
    <property type="entry name" value="Alkaline_phosphatase_core_sf"/>
</dbReference>
<dbReference type="PANTHER" id="PTHR42693">
    <property type="entry name" value="ARYLSULFATASE FAMILY MEMBER"/>
    <property type="match status" value="1"/>
</dbReference>
<gene>
    <name evidence="5" type="ORF">GGR28_002766</name>
</gene>
<comment type="caution">
    <text evidence="5">The sequence shown here is derived from an EMBL/GenBank/DDBJ whole genome shotgun (WGS) entry which is preliminary data.</text>
</comment>
<dbReference type="GO" id="GO:0004065">
    <property type="term" value="F:arylsulfatase activity"/>
    <property type="evidence" value="ECO:0007669"/>
    <property type="project" value="TreeGrafter"/>
</dbReference>
<feature type="domain" description="Sulfatase N-terminal" evidence="4">
    <location>
        <begin position="41"/>
        <end position="391"/>
    </location>
</feature>
<accession>A0A840EGV3</accession>
<evidence type="ECO:0000313" key="5">
    <source>
        <dbReference type="EMBL" id="MBB4080136.1"/>
    </source>
</evidence>
<dbReference type="PANTHER" id="PTHR42693:SF53">
    <property type="entry name" value="ENDO-4-O-SULFATASE"/>
    <property type="match status" value="1"/>
</dbReference>
<feature type="chain" id="PRO_5032582599" evidence="3">
    <location>
        <begin position="29"/>
        <end position="495"/>
    </location>
</feature>
<dbReference type="AlphaFoldDB" id="A0A840EGV3"/>
<protein>
    <submittedName>
        <fullName evidence="5">Arylsulfatase A-like enzyme</fullName>
    </submittedName>
</protein>
<evidence type="ECO:0000313" key="6">
    <source>
        <dbReference type="Proteomes" id="UP000576209"/>
    </source>
</evidence>
<dbReference type="EMBL" id="JACIFF010000007">
    <property type="protein sequence ID" value="MBB4080136.1"/>
    <property type="molecule type" value="Genomic_DNA"/>
</dbReference>
<evidence type="ECO:0000256" key="3">
    <source>
        <dbReference type="SAM" id="SignalP"/>
    </source>
</evidence>
<comment type="similarity">
    <text evidence="1">Belongs to the sulfatase family.</text>
</comment>
<dbReference type="Proteomes" id="UP000576209">
    <property type="component" value="Unassembled WGS sequence"/>
</dbReference>
<keyword evidence="3" id="KW-0732">Signal</keyword>
<dbReference type="SUPFAM" id="SSF53649">
    <property type="entry name" value="Alkaline phosphatase-like"/>
    <property type="match status" value="1"/>
</dbReference>
<proteinExistence type="inferred from homology"/>
<evidence type="ECO:0000256" key="1">
    <source>
        <dbReference type="ARBA" id="ARBA00008779"/>
    </source>
</evidence>
<dbReference type="CDD" id="cd16145">
    <property type="entry name" value="ARS_like"/>
    <property type="match status" value="1"/>
</dbReference>
<dbReference type="RefSeq" id="WP_319936734.1">
    <property type="nucleotide sequence ID" value="NZ_JACIFF010000007.1"/>
</dbReference>
<evidence type="ECO:0000256" key="2">
    <source>
        <dbReference type="ARBA" id="ARBA00022801"/>
    </source>
</evidence>
<name>A0A840EGV3_9BACT</name>
<dbReference type="Pfam" id="PF00884">
    <property type="entry name" value="Sulfatase"/>
    <property type="match status" value="1"/>
</dbReference>
<dbReference type="Gene3D" id="3.30.1120.10">
    <property type="match status" value="1"/>
</dbReference>